<keyword evidence="4 7" id="KW-0812">Transmembrane</keyword>
<comment type="caution">
    <text evidence="9">The sequence shown here is derived from an EMBL/GenBank/DDBJ whole genome shotgun (WGS) entry which is preliminary data.</text>
</comment>
<dbReference type="Pfam" id="PF07715">
    <property type="entry name" value="Plug"/>
    <property type="match status" value="1"/>
</dbReference>
<evidence type="ECO:0000256" key="6">
    <source>
        <dbReference type="ARBA" id="ARBA00023237"/>
    </source>
</evidence>
<protein>
    <submittedName>
        <fullName evidence="9">SusC/RagA family TonB-linked outer membrane protein</fullName>
    </submittedName>
</protein>
<evidence type="ECO:0000313" key="9">
    <source>
        <dbReference type="EMBL" id="MVT41450.1"/>
    </source>
</evidence>
<proteinExistence type="inferred from homology"/>
<dbReference type="PROSITE" id="PS52016">
    <property type="entry name" value="TONB_DEPENDENT_REC_3"/>
    <property type="match status" value="1"/>
</dbReference>
<dbReference type="InterPro" id="IPR023997">
    <property type="entry name" value="TonB-dep_OMP_SusC/RagA_CS"/>
</dbReference>
<dbReference type="NCBIfam" id="TIGR04057">
    <property type="entry name" value="SusC_RagA_signa"/>
    <property type="match status" value="1"/>
</dbReference>
<reference evidence="9 10" key="1">
    <citation type="submission" date="2019-12" db="EMBL/GenBank/DDBJ databases">
        <title>The draft genomic sequence of strain Chitinophaga oryziterrae JCM 16595.</title>
        <authorList>
            <person name="Zhang X."/>
        </authorList>
    </citation>
    <scope>NUCLEOTIDE SEQUENCE [LARGE SCALE GENOMIC DNA]</scope>
    <source>
        <strain evidence="9 10">JCM 16595</strain>
    </source>
</reference>
<evidence type="ECO:0000256" key="4">
    <source>
        <dbReference type="ARBA" id="ARBA00022692"/>
    </source>
</evidence>
<evidence type="ECO:0000259" key="8">
    <source>
        <dbReference type="Pfam" id="PF07715"/>
    </source>
</evidence>
<dbReference type="Gene3D" id="2.170.130.10">
    <property type="entry name" value="TonB-dependent receptor, plug domain"/>
    <property type="match status" value="1"/>
</dbReference>
<dbReference type="Gene3D" id="2.40.170.20">
    <property type="entry name" value="TonB-dependent receptor, beta-barrel domain"/>
    <property type="match status" value="1"/>
</dbReference>
<dbReference type="Pfam" id="PF13715">
    <property type="entry name" value="CarbopepD_reg_2"/>
    <property type="match status" value="1"/>
</dbReference>
<sequence>MSPNDFIFCSSYGTNTIYQPIQLHSMRLSLWLLISLFCLQLPVYSLGYQVEPKVTISGTYTLQKIFLKIEQQTGKRIFYANSILDDQEKVNIKAVNNTITEVLSQVLSGKKLEWSIEPKFITIVEIRNQPTKKSTFTEADTTITVTGRVTNEKGEPIIGATVVGKGTRNGVTTGADGSFVTNNLRSNSSLIISSIGYSSQEISYKRKGSLGNIQLKEFVGKLDETIIIAYGTTTKRFNTSNVVTVKAEEIEKQPVNNPLLALEGRVPGMEITQSTGLAGSGVKIRIRGQNSYFNGNDPLYIIDGVPYTPQLLKTLGSILGGSGNESTGIYGSPLSYINPNDIESIDILKDADATAIYGSRAANGAVLITTKKGKAGQTKVDINVQSGIGKVTREIDLLNTRQYLDMRYEALKNDNVTIGNGIGGDIDLIKWDTTRYTDWQKVLIGGTAHYNEARASISGGNSTTQYLIGGTYHKETTVFPGDFNDQKISVHFNITSSSADKRFTATFLGNYLSDVNKLLQFDLTNNITLSPNAPEIYNKDGSLNWANSTWTNPFSYLQQRFRSQTSNLISNAILSYKLFENLEIKTSFGYNNMQLNEVNVRPHSSVDPAFWSSDLRQSNFTNNLGKTWIIEPQITYKHSIAKGEFQALAGATIQQSDDNGQILHGENFISDKVMEDIKSAPIVKISSTTIAQYKYSAVFGRLNYNWENKYLINLTMRRDGSSRFGPENRFHNFGALGIGWILSNENFIQKSIPSLSFAKIRGSYGVTGNDQIGNYRYLDLYYATNLSYQGITGLYNQNLFNPLLEWEKTKKLEGGLELGFLKDRIFTSISYYRNHSSNQLTSYSLPSTTGFGSIDANQDANIENSGWEFLVNTINIQSANFRWTSSFNLSITKNKLVSIGPTVLGIDSQYVGHPLGTFFTYHLSNVNPTTGQYQFIDSKGTITTNPDYTDLTVPINLAPKFYGGFQNNLEYNNFQFSISLQFIKQIGLNNKFGNYPGGFYFGNQPVTILNRWQKTGDVAPLQRYNQDFSLYDSYSKANGSDAAYSDASFIRVKNISLSYSLPVSAIEKLRLKKLRVYIQGQNLFTITKYKGGDPETRSLTSLPPLKVLTAGIQLFL</sequence>
<name>A0A6N8J883_9BACT</name>
<evidence type="ECO:0000256" key="5">
    <source>
        <dbReference type="ARBA" id="ARBA00023136"/>
    </source>
</evidence>
<dbReference type="InterPro" id="IPR008969">
    <property type="entry name" value="CarboxyPept-like_regulatory"/>
</dbReference>
<evidence type="ECO:0000256" key="2">
    <source>
        <dbReference type="ARBA" id="ARBA00022448"/>
    </source>
</evidence>
<evidence type="ECO:0000256" key="3">
    <source>
        <dbReference type="ARBA" id="ARBA00022452"/>
    </source>
</evidence>
<evidence type="ECO:0000313" key="10">
    <source>
        <dbReference type="Proteomes" id="UP000468388"/>
    </source>
</evidence>
<keyword evidence="5 7" id="KW-0472">Membrane</keyword>
<dbReference type="InterPro" id="IPR039426">
    <property type="entry name" value="TonB-dep_rcpt-like"/>
</dbReference>
<dbReference type="InterPro" id="IPR012910">
    <property type="entry name" value="Plug_dom"/>
</dbReference>
<dbReference type="SUPFAM" id="SSF56935">
    <property type="entry name" value="Porins"/>
    <property type="match status" value="1"/>
</dbReference>
<evidence type="ECO:0000256" key="1">
    <source>
        <dbReference type="ARBA" id="ARBA00004571"/>
    </source>
</evidence>
<organism evidence="9 10">
    <name type="scientific">Chitinophaga oryziterrae</name>
    <dbReference type="NCBI Taxonomy" id="1031224"/>
    <lineage>
        <taxon>Bacteria</taxon>
        <taxon>Pseudomonadati</taxon>
        <taxon>Bacteroidota</taxon>
        <taxon>Chitinophagia</taxon>
        <taxon>Chitinophagales</taxon>
        <taxon>Chitinophagaceae</taxon>
        <taxon>Chitinophaga</taxon>
    </lineage>
</organism>
<evidence type="ECO:0000256" key="7">
    <source>
        <dbReference type="PROSITE-ProRule" id="PRU01360"/>
    </source>
</evidence>
<keyword evidence="2 7" id="KW-0813">Transport</keyword>
<dbReference type="InterPro" id="IPR036942">
    <property type="entry name" value="Beta-barrel_TonB_sf"/>
</dbReference>
<dbReference type="NCBIfam" id="TIGR04056">
    <property type="entry name" value="OMP_RagA_SusC"/>
    <property type="match status" value="1"/>
</dbReference>
<comment type="subcellular location">
    <subcellularLocation>
        <location evidence="1 7">Cell outer membrane</location>
        <topology evidence="1 7">Multi-pass membrane protein</topology>
    </subcellularLocation>
</comment>
<dbReference type="InterPro" id="IPR037066">
    <property type="entry name" value="Plug_dom_sf"/>
</dbReference>
<gene>
    <name evidence="9" type="ORF">GO495_12710</name>
</gene>
<dbReference type="InterPro" id="IPR023996">
    <property type="entry name" value="TonB-dep_OMP_SusC/RagA"/>
</dbReference>
<dbReference type="EMBL" id="WRXO01000003">
    <property type="protein sequence ID" value="MVT41450.1"/>
    <property type="molecule type" value="Genomic_DNA"/>
</dbReference>
<keyword evidence="10" id="KW-1185">Reference proteome</keyword>
<keyword evidence="6 7" id="KW-0998">Cell outer membrane</keyword>
<feature type="domain" description="TonB-dependent receptor plug" evidence="8">
    <location>
        <begin position="237"/>
        <end position="365"/>
    </location>
</feature>
<dbReference type="GO" id="GO:0009279">
    <property type="term" value="C:cell outer membrane"/>
    <property type="evidence" value="ECO:0007669"/>
    <property type="project" value="UniProtKB-SubCell"/>
</dbReference>
<keyword evidence="3 7" id="KW-1134">Transmembrane beta strand</keyword>
<comment type="similarity">
    <text evidence="7">Belongs to the TonB-dependent receptor family.</text>
</comment>
<dbReference type="RefSeq" id="WP_157300079.1">
    <property type="nucleotide sequence ID" value="NZ_WRXO01000003.1"/>
</dbReference>
<dbReference type="OrthoDB" id="9768177at2"/>
<dbReference type="Proteomes" id="UP000468388">
    <property type="component" value="Unassembled WGS sequence"/>
</dbReference>
<dbReference type="Gene3D" id="2.60.40.1120">
    <property type="entry name" value="Carboxypeptidase-like, regulatory domain"/>
    <property type="match status" value="1"/>
</dbReference>
<dbReference type="SUPFAM" id="SSF49464">
    <property type="entry name" value="Carboxypeptidase regulatory domain-like"/>
    <property type="match status" value="1"/>
</dbReference>
<accession>A0A6N8J883</accession>
<dbReference type="AlphaFoldDB" id="A0A6N8J883"/>